<evidence type="ECO:0000259" key="5">
    <source>
        <dbReference type="SMART" id="SM00829"/>
    </source>
</evidence>
<evidence type="ECO:0000256" key="2">
    <source>
        <dbReference type="ARBA" id="ARBA00022723"/>
    </source>
</evidence>
<dbReference type="InterPro" id="IPR013149">
    <property type="entry name" value="ADH-like_C"/>
</dbReference>
<comment type="cofactor">
    <cofactor evidence="1">
        <name>Zn(2+)</name>
        <dbReference type="ChEBI" id="CHEBI:29105"/>
    </cofactor>
</comment>
<feature type="domain" description="Enoyl reductase (ER)" evidence="5">
    <location>
        <begin position="26"/>
        <end position="351"/>
    </location>
</feature>
<name>A0ABN2S5N3_9ACTN</name>
<dbReference type="InterPro" id="IPR036291">
    <property type="entry name" value="NAD(P)-bd_dom_sf"/>
</dbReference>
<gene>
    <name evidence="6" type="ORF">GCM10009799_02330</name>
</gene>
<dbReference type="SMART" id="SM00829">
    <property type="entry name" value="PKS_ER"/>
    <property type="match status" value="1"/>
</dbReference>
<keyword evidence="7" id="KW-1185">Reference proteome</keyword>
<dbReference type="InterPro" id="IPR013154">
    <property type="entry name" value="ADH-like_N"/>
</dbReference>
<keyword evidence="3" id="KW-0862">Zinc</keyword>
<dbReference type="InterPro" id="IPR011032">
    <property type="entry name" value="GroES-like_sf"/>
</dbReference>
<evidence type="ECO:0000313" key="7">
    <source>
        <dbReference type="Proteomes" id="UP001501585"/>
    </source>
</evidence>
<dbReference type="InterPro" id="IPR020843">
    <property type="entry name" value="ER"/>
</dbReference>
<reference evidence="6 7" key="1">
    <citation type="journal article" date="2019" name="Int. J. Syst. Evol. Microbiol.">
        <title>The Global Catalogue of Microorganisms (GCM) 10K type strain sequencing project: providing services to taxonomists for standard genome sequencing and annotation.</title>
        <authorList>
            <consortium name="The Broad Institute Genomics Platform"/>
            <consortium name="The Broad Institute Genome Sequencing Center for Infectious Disease"/>
            <person name="Wu L."/>
            <person name="Ma J."/>
        </authorList>
    </citation>
    <scope>NUCLEOTIDE SEQUENCE [LARGE SCALE GENOMIC DNA]</scope>
    <source>
        <strain evidence="6 7">JCM 15313</strain>
    </source>
</reference>
<sequence>MTHGCATDDTVLGTWADGAMTAAMITEVGKVQAVTAPIPPPLPGHALVRVELVGLCGTDLELLHGQATYITDGRTRLPWTFGHEWTGTVVATAGPDPHVLPGQRVVGQTMVPCQTCPVCRSGNRSLCPRMREIGLYGLDGAAAEYVRVPLQALVPVPDTVSGTAATLVEPAVTVARALADTGCSITDNVAVVGTGTIGLLAVMLARATVGEVLAVGVDPAGLDMAVHLGADRALRSGQAPPRGFSLVVEASGDANGYLEAVRLTRTGGRMAAVGVVGGNLSGFPAGEVTLRGLTVHGIRHGLEHYDETLEMFAADLLQAGPLVHGTFPLDRAADAFHTLEHGRSGQPKVLLSAAGL</sequence>
<dbReference type="SUPFAM" id="SSF51735">
    <property type="entry name" value="NAD(P)-binding Rossmann-fold domains"/>
    <property type="match status" value="1"/>
</dbReference>
<evidence type="ECO:0000256" key="3">
    <source>
        <dbReference type="ARBA" id="ARBA00022833"/>
    </source>
</evidence>
<dbReference type="Proteomes" id="UP001501585">
    <property type="component" value="Unassembled WGS sequence"/>
</dbReference>
<dbReference type="Gene3D" id="3.40.50.720">
    <property type="entry name" value="NAD(P)-binding Rossmann-like Domain"/>
    <property type="match status" value="1"/>
</dbReference>
<dbReference type="PANTHER" id="PTHR43401">
    <property type="entry name" value="L-THREONINE 3-DEHYDROGENASE"/>
    <property type="match status" value="1"/>
</dbReference>
<evidence type="ECO:0000313" key="6">
    <source>
        <dbReference type="EMBL" id="GAA1980778.1"/>
    </source>
</evidence>
<organism evidence="6 7">
    <name type="scientific">Nocardiopsis rhodophaea</name>
    <dbReference type="NCBI Taxonomy" id="280238"/>
    <lineage>
        <taxon>Bacteria</taxon>
        <taxon>Bacillati</taxon>
        <taxon>Actinomycetota</taxon>
        <taxon>Actinomycetes</taxon>
        <taxon>Streptosporangiales</taxon>
        <taxon>Nocardiopsidaceae</taxon>
        <taxon>Nocardiopsis</taxon>
    </lineage>
</organism>
<evidence type="ECO:0000256" key="4">
    <source>
        <dbReference type="ARBA" id="ARBA00023002"/>
    </source>
</evidence>
<proteinExistence type="predicted"/>
<keyword evidence="2" id="KW-0479">Metal-binding</keyword>
<evidence type="ECO:0000256" key="1">
    <source>
        <dbReference type="ARBA" id="ARBA00001947"/>
    </source>
</evidence>
<dbReference type="SUPFAM" id="SSF50129">
    <property type="entry name" value="GroES-like"/>
    <property type="match status" value="1"/>
</dbReference>
<dbReference type="RefSeq" id="WP_344159527.1">
    <property type="nucleotide sequence ID" value="NZ_BAAAPC010000001.1"/>
</dbReference>
<accession>A0ABN2S5N3</accession>
<protein>
    <submittedName>
        <fullName evidence="6">Alcohol dehydrogenase catalytic domain-containing protein</fullName>
    </submittedName>
</protein>
<comment type="caution">
    <text evidence="6">The sequence shown here is derived from an EMBL/GenBank/DDBJ whole genome shotgun (WGS) entry which is preliminary data.</text>
</comment>
<dbReference type="PANTHER" id="PTHR43401:SF2">
    <property type="entry name" value="L-THREONINE 3-DEHYDROGENASE"/>
    <property type="match status" value="1"/>
</dbReference>
<dbReference type="Pfam" id="PF00107">
    <property type="entry name" value="ADH_zinc_N"/>
    <property type="match status" value="1"/>
</dbReference>
<dbReference type="Pfam" id="PF08240">
    <property type="entry name" value="ADH_N"/>
    <property type="match status" value="1"/>
</dbReference>
<keyword evidence="4" id="KW-0560">Oxidoreductase</keyword>
<dbReference type="EMBL" id="BAAAPC010000001">
    <property type="protein sequence ID" value="GAA1980778.1"/>
    <property type="molecule type" value="Genomic_DNA"/>
</dbReference>
<dbReference type="InterPro" id="IPR050129">
    <property type="entry name" value="Zn_alcohol_dh"/>
</dbReference>
<dbReference type="Gene3D" id="3.90.180.10">
    <property type="entry name" value="Medium-chain alcohol dehydrogenases, catalytic domain"/>
    <property type="match status" value="1"/>
</dbReference>